<dbReference type="GO" id="GO:0004045">
    <property type="term" value="F:peptidyl-tRNA hydrolase activity"/>
    <property type="evidence" value="ECO:0007669"/>
    <property type="project" value="UniProtKB-EC"/>
</dbReference>
<evidence type="ECO:0000313" key="5">
    <source>
        <dbReference type="EMBL" id="KAJ2794982.1"/>
    </source>
</evidence>
<evidence type="ECO:0000313" key="6">
    <source>
        <dbReference type="Proteomes" id="UP001140094"/>
    </source>
</evidence>
<dbReference type="InterPro" id="IPR023476">
    <property type="entry name" value="Pep_tRNA_hydro_II_dom_sf"/>
</dbReference>
<dbReference type="EC" id="3.1.1.29" evidence="1"/>
<dbReference type="SUPFAM" id="SSF102462">
    <property type="entry name" value="Peptidyl-tRNA hydrolase II"/>
    <property type="match status" value="1"/>
</dbReference>
<dbReference type="PANTHER" id="PTHR46194">
    <property type="entry name" value="PEPTIDYL-TRNA HYDROLASE PTRHD1-RELATED"/>
    <property type="match status" value="1"/>
</dbReference>
<evidence type="ECO:0000256" key="2">
    <source>
        <dbReference type="ARBA" id="ARBA00022801"/>
    </source>
</evidence>
<reference evidence="5" key="1">
    <citation type="submission" date="2022-07" db="EMBL/GenBank/DDBJ databases">
        <title>Phylogenomic reconstructions and comparative analyses of Kickxellomycotina fungi.</title>
        <authorList>
            <person name="Reynolds N.K."/>
            <person name="Stajich J.E."/>
            <person name="Barry K."/>
            <person name="Grigoriev I.V."/>
            <person name="Crous P."/>
            <person name="Smith M.E."/>
        </authorList>
    </citation>
    <scope>NUCLEOTIDE SEQUENCE</scope>
    <source>
        <strain evidence="5">NRRL 1565</strain>
    </source>
</reference>
<protein>
    <recommendedName>
        <fullName evidence="1">peptidyl-tRNA hydrolase</fullName>
        <ecNumber evidence="1">3.1.1.29</ecNumber>
    </recommendedName>
</protein>
<dbReference type="InterPro" id="IPR042237">
    <property type="entry name" value="PTRHD1"/>
</dbReference>
<gene>
    <name evidence="5" type="ORF">H4R20_006039</name>
</gene>
<keyword evidence="2" id="KW-0378">Hydrolase</keyword>
<comment type="caution">
    <text evidence="5">The sequence shown here is derived from an EMBL/GenBank/DDBJ whole genome shotgun (WGS) entry which is preliminary data.</text>
</comment>
<organism evidence="5 6">
    <name type="scientific">Coemansia guatemalensis</name>
    <dbReference type="NCBI Taxonomy" id="2761395"/>
    <lineage>
        <taxon>Eukaryota</taxon>
        <taxon>Fungi</taxon>
        <taxon>Fungi incertae sedis</taxon>
        <taxon>Zoopagomycota</taxon>
        <taxon>Kickxellomycotina</taxon>
        <taxon>Kickxellomycetes</taxon>
        <taxon>Kickxellales</taxon>
        <taxon>Kickxellaceae</taxon>
        <taxon>Coemansia</taxon>
    </lineage>
</organism>
<dbReference type="AlphaFoldDB" id="A0A9W8LQK7"/>
<comment type="catalytic activity">
    <reaction evidence="3">
        <text>an N-acyl-L-alpha-aminoacyl-tRNA + H2O = an N-acyl-L-amino acid + a tRNA + H(+)</text>
        <dbReference type="Rhea" id="RHEA:54448"/>
        <dbReference type="Rhea" id="RHEA-COMP:10123"/>
        <dbReference type="Rhea" id="RHEA-COMP:13883"/>
        <dbReference type="ChEBI" id="CHEBI:15377"/>
        <dbReference type="ChEBI" id="CHEBI:15378"/>
        <dbReference type="ChEBI" id="CHEBI:59874"/>
        <dbReference type="ChEBI" id="CHEBI:78442"/>
        <dbReference type="ChEBI" id="CHEBI:138191"/>
        <dbReference type="EC" id="3.1.1.29"/>
    </reaction>
</comment>
<dbReference type="PANTHER" id="PTHR46194:SF1">
    <property type="entry name" value="PEPTIDYL-TRNA HYDROLASE PTRHD1-RELATED"/>
    <property type="match status" value="1"/>
</dbReference>
<dbReference type="Proteomes" id="UP001140094">
    <property type="component" value="Unassembled WGS sequence"/>
</dbReference>
<dbReference type="Gene3D" id="3.40.1490.10">
    <property type="entry name" value="Bit1"/>
    <property type="match status" value="1"/>
</dbReference>
<feature type="signal peptide" evidence="4">
    <location>
        <begin position="1"/>
        <end position="25"/>
    </location>
</feature>
<evidence type="ECO:0000256" key="4">
    <source>
        <dbReference type="SAM" id="SignalP"/>
    </source>
</evidence>
<sequence length="116" mass="13204">MFIVMRKDLVKVMCVLQWPLGSVVAQGSHAAVAAIWKYREDARVKEYTDNIESMHKVVLSTKNEASLLKMAENLKQKSIPYYLWTEQPENTPTCLATVPVMRSDLGDALKQCSLFR</sequence>
<name>A0A9W8LQK7_9FUNG</name>
<keyword evidence="6" id="KW-1185">Reference proteome</keyword>
<evidence type="ECO:0000256" key="1">
    <source>
        <dbReference type="ARBA" id="ARBA00013260"/>
    </source>
</evidence>
<keyword evidence="4" id="KW-0732">Signal</keyword>
<evidence type="ECO:0000256" key="3">
    <source>
        <dbReference type="ARBA" id="ARBA00048707"/>
    </source>
</evidence>
<feature type="chain" id="PRO_5040940133" description="peptidyl-tRNA hydrolase" evidence="4">
    <location>
        <begin position="26"/>
        <end position="116"/>
    </location>
</feature>
<accession>A0A9W8LQK7</accession>
<dbReference type="Pfam" id="PF01981">
    <property type="entry name" value="PTH2"/>
    <property type="match status" value="1"/>
</dbReference>
<proteinExistence type="predicted"/>
<dbReference type="EMBL" id="JANBUO010002341">
    <property type="protein sequence ID" value="KAJ2794982.1"/>
    <property type="molecule type" value="Genomic_DNA"/>
</dbReference>
<dbReference type="OrthoDB" id="201213at2759"/>
<dbReference type="InterPro" id="IPR002833">
    <property type="entry name" value="PTH2"/>
</dbReference>